<gene>
    <name evidence="1" type="ORF">llap_20342</name>
</gene>
<proteinExistence type="predicted"/>
<keyword evidence="2" id="KW-1185">Reference proteome</keyword>
<reference evidence="2" key="1">
    <citation type="submission" date="2017-11" db="EMBL/GenBank/DDBJ databases">
        <authorList>
            <person name="Lima N.C."/>
            <person name="Parody-Merino A.M."/>
            <person name="Battley P.F."/>
            <person name="Fidler A.E."/>
            <person name="Prosdocimi F."/>
        </authorList>
    </citation>
    <scope>NUCLEOTIDE SEQUENCE [LARGE SCALE GENOMIC DNA]</scope>
</reference>
<dbReference type="Proteomes" id="UP000233556">
    <property type="component" value="Unassembled WGS sequence"/>
</dbReference>
<name>A0A2I0T6C2_LIMLA</name>
<evidence type="ECO:0000313" key="2">
    <source>
        <dbReference type="Proteomes" id="UP000233556"/>
    </source>
</evidence>
<dbReference type="OrthoDB" id="276744at2759"/>
<protein>
    <submittedName>
        <fullName evidence="1">Uncharacterized protein</fullName>
    </submittedName>
</protein>
<sequence>MKLNKVKRKVLHLGRNNPKNQYMLVATQLESSLDLRVLVDTKLSMSQQRVLAAKAANGILSCIRQSTGDRSREAILPLYSALVKPHLECWVQCWPPQYKRDMDILERVQQRATKKLTGLELIFYDERLKELGLFSPEKA</sequence>
<organism evidence="1 2">
    <name type="scientific">Limosa lapponica baueri</name>
    <dbReference type="NCBI Taxonomy" id="1758121"/>
    <lineage>
        <taxon>Eukaryota</taxon>
        <taxon>Metazoa</taxon>
        <taxon>Chordata</taxon>
        <taxon>Craniata</taxon>
        <taxon>Vertebrata</taxon>
        <taxon>Euteleostomi</taxon>
        <taxon>Archelosauria</taxon>
        <taxon>Archosauria</taxon>
        <taxon>Dinosauria</taxon>
        <taxon>Saurischia</taxon>
        <taxon>Theropoda</taxon>
        <taxon>Coelurosauria</taxon>
        <taxon>Aves</taxon>
        <taxon>Neognathae</taxon>
        <taxon>Neoaves</taxon>
        <taxon>Charadriiformes</taxon>
        <taxon>Scolopacidae</taxon>
        <taxon>Limosa</taxon>
    </lineage>
</organism>
<reference evidence="2" key="2">
    <citation type="submission" date="2017-12" db="EMBL/GenBank/DDBJ databases">
        <title>Genome sequence of the Bar-tailed Godwit (Limosa lapponica baueri).</title>
        <authorList>
            <person name="Lima N.C.B."/>
            <person name="Parody-Merino A.M."/>
            <person name="Battley P.F."/>
            <person name="Fidler A.E."/>
            <person name="Prosdocimi F."/>
        </authorList>
    </citation>
    <scope>NUCLEOTIDE SEQUENCE [LARGE SCALE GENOMIC DNA]</scope>
</reference>
<dbReference type="PANTHER" id="PTHR33332">
    <property type="entry name" value="REVERSE TRANSCRIPTASE DOMAIN-CONTAINING PROTEIN"/>
    <property type="match status" value="1"/>
</dbReference>
<evidence type="ECO:0000313" key="1">
    <source>
        <dbReference type="EMBL" id="PKU29354.1"/>
    </source>
</evidence>
<dbReference type="AlphaFoldDB" id="A0A2I0T6C2"/>
<dbReference type="EMBL" id="KZ517324">
    <property type="protein sequence ID" value="PKU29354.1"/>
    <property type="molecule type" value="Genomic_DNA"/>
</dbReference>
<accession>A0A2I0T6C2</accession>